<keyword evidence="3" id="KW-1185">Reference proteome</keyword>
<sequence length="96" mass="11204">MFFGKQQENKVRKGSQDTILTDFDEVLWIFIIDKVVIEDGNNIKNQNPMVQGYKVRVFENITIINILLSVGCSILFYFLLDKCFDPIFENLYPASF</sequence>
<evidence type="ECO:0000313" key="3">
    <source>
        <dbReference type="Proteomes" id="UP001108123"/>
    </source>
</evidence>
<keyword evidence="1" id="KW-0472">Membrane</keyword>
<name>A0A9Q4ADJ2_9FIRM</name>
<dbReference type="RefSeq" id="WP_237915504.1">
    <property type="nucleotide sequence ID" value="NZ_JAKNID010000043.1"/>
</dbReference>
<keyword evidence="1" id="KW-1133">Transmembrane helix</keyword>
<organism evidence="2 3">
    <name type="scientific">Anaerosalibacter bizertensis</name>
    <dbReference type="NCBI Taxonomy" id="932217"/>
    <lineage>
        <taxon>Bacteria</taxon>
        <taxon>Bacillati</taxon>
        <taxon>Bacillota</taxon>
        <taxon>Tissierellia</taxon>
        <taxon>Tissierellales</taxon>
        <taxon>Sporanaerobacteraceae</taxon>
        <taxon>Anaerosalibacter</taxon>
    </lineage>
</organism>
<proteinExistence type="predicted"/>
<dbReference type="EMBL" id="JAKNID010000043">
    <property type="protein sequence ID" value="MCG4565666.1"/>
    <property type="molecule type" value="Genomic_DNA"/>
</dbReference>
<gene>
    <name evidence="2" type="ORF">L0P62_09410</name>
</gene>
<keyword evidence="1" id="KW-0812">Transmembrane</keyword>
<dbReference type="Proteomes" id="UP001108123">
    <property type="component" value="Unassembled WGS sequence"/>
</dbReference>
<protein>
    <submittedName>
        <fullName evidence="2">Uncharacterized protein</fullName>
    </submittedName>
</protein>
<evidence type="ECO:0000313" key="2">
    <source>
        <dbReference type="EMBL" id="MCG4565666.1"/>
    </source>
</evidence>
<evidence type="ECO:0000256" key="1">
    <source>
        <dbReference type="SAM" id="Phobius"/>
    </source>
</evidence>
<comment type="caution">
    <text evidence="2">The sequence shown here is derived from an EMBL/GenBank/DDBJ whole genome shotgun (WGS) entry which is preliminary data.</text>
</comment>
<feature type="transmembrane region" description="Helical" evidence="1">
    <location>
        <begin position="57"/>
        <end position="80"/>
    </location>
</feature>
<dbReference type="AlphaFoldDB" id="A0A9Q4ADJ2"/>
<accession>A0A9Q4ADJ2</accession>
<reference evidence="2" key="1">
    <citation type="submission" date="2022-01" db="EMBL/GenBank/DDBJ databases">
        <title>Collection of gut derived symbiotic bacterial strains cultured from healthy donors.</title>
        <authorList>
            <person name="Lin H."/>
            <person name="Kohout C."/>
            <person name="Waligurski E."/>
            <person name="Pamer E.G."/>
        </authorList>
    </citation>
    <scope>NUCLEOTIDE SEQUENCE</scope>
    <source>
        <strain evidence="2">MSK.14.39</strain>
    </source>
</reference>